<evidence type="ECO:0000313" key="3">
    <source>
        <dbReference type="Proteomes" id="UP001190926"/>
    </source>
</evidence>
<dbReference type="EMBL" id="SDAM02001008">
    <property type="protein sequence ID" value="KAH6823086.1"/>
    <property type="molecule type" value="Genomic_DNA"/>
</dbReference>
<feature type="chain" id="PRO_5042145798" description="Secreted protein" evidence="1">
    <location>
        <begin position="24"/>
        <end position="82"/>
    </location>
</feature>
<proteinExistence type="predicted"/>
<sequence length="82" mass="9160">MRRLILSLLLIFLLAVEIHNVGGGARRDARKRRSRSHVCFSVKNAVQNACVCLRVLTGTSSYALATITGRLREVDQNALDFF</sequence>
<keyword evidence="1" id="KW-0732">Signal</keyword>
<evidence type="ECO:0000256" key="1">
    <source>
        <dbReference type="SAM" id="SignalP"/>
    </source>
</evidence>
<evidence type="ECO:0000313" key="2">
    <source>
        <dbReference type="EMBL" id="KAH6823086.1"/>
    </source>
</evidence>
<dbReference type="AlphaFoldDB" id="A0AAD4IXS0"/>
<feature type="signal peptide" evidence="1">
    <location>
        <begin position="1"/>
        <end position="23"/>
    </location>
</feature>
<name>A0AAD4IXS0_PERFH</name>
<gene>
    <name evidence="2" type="ORF">C2S53_002080</name>
</gene>
<protein>
    <recommendedName>
        <fullName evidence="4">Secreted protein</fullName>
    </recommendedName>
</protein>
<reference evidence="2 3" key="1">
    <citation type="journal article" date="2021" name="Nat. Commun.">
        <title>Incipient diploidization of the medicinal plant Perilla within 10,000 years.</title>
        <authorList>
            <person name="Zhang Y."/>
            <person name="Shen Q."/>
            <person name="Leng L."/>
            <person name="Zhang D."/>
            <person name="Chen S."/>
            <person name="Shi Y."/>
            <person name="Ning Z."/>
            <person name="Chen S."/>
        </authorList>
    </citation>
    <scope>NUCLEOTIDE SEQUENCE [LARGE SCALE GENOMIC DNA]</scope>
    <source>
        <strain evidence="3">cv. PC099</strain>
    </source>
</reference>
<comment type="caution">
    <text evidence="2">The sequence shown here is derived from an EMBL/GenBank/DDBJ whole genome shotgun (WGS) entry which is preliminary data.</text>
</comment>
<evidence type="ECO:0008006" key="4">
    <source>
        <dbReference type="Google" id="ProtNLM"/>
    </source>
</evidence>
<dbReference type="Proteomes" id="UP001190926">
    <property type="component" value="Unassembled WGS sequence"/>
</dbReference>
<accession>A0AAD4IXS0</accession>
<keyword evidence="3" id="KW-1185">Reference proteome</keyword>
<organism evidence="2 3">
    <name type="scientific">Perilla frutescens var. hirtella</name>
    <name type="common">Perilla citriodora</name>
    <name type="synonym">Perilla setoyensis</name>
    <dbReference type="NCBI Taxonomy" id="608512"/>
    <lineage>
        <taxon>Eukaryota</taxon>
        <taxon>Viridiplantae</taxon>
        <taxon>Streptophyta</taxon>
        <taxon>Embryophyta</taxon>
        <taxon>Tracheophyta</taxon>
        <taxon>Spermatophyta</taxon>
        <taxon>Magnoliopsida</taxon>
        <taxon>eudicotyledons</taxon>
        <taxon>Gunneridae</taxon>
        <taxon>Pentapetalae</taxon>
        <taxon>asterids</taxon>
        <taxon>lamiids</taxon>
        <taxon>Lamiales</taxon>
        <taxon>Lamiaceae</taxon>
        <taxon>Nepetoideae</taxon>
        <taxon>Elsholtzieae</taxon>
        <taxon>Perilla</taxon>
    </lineage>
</organism>